<organism evidence="2 3">
    <name type="scientific">Saxophila tyrrhenica</name>
    <dbReference type="NCBI Taxonomy" id="1690608"/>
    <lineage>
        <taxon>Eukaryota</taxon>
        <taxon>Fungi</taxon>
        <taxon>Dikarya</taxon>
        <taxon>Ascomycota</taxon>
        <taxon>Pezizomycotina</taxon>
        <taxon>Dothideomycetes</taxon>
        <taxon>Dothideomycetidae</taxon>
        <taxon>Mycosphaerellales</taxon>
        <taxon>Extremaceae</taxon>
        <taxon>Saxophila</taxon>
    </lineage>
</organism>
<dbReference type="Pfam" id="PF03435">
    <property type="entry name" value="Sacchrp_dh_NADP"/>
    <property type="match status" value="1"/>
</dbReference>
<dbReference type="InterPro" id="IPR005097">
    <property type="entry name" value="Sacchrp_dh_NADP-bd"/>
</dbReference>
<protein>
    <recommendedName>
        <fullName evidence="1">Saccharopine dehydrogenase NADP binding domain-containing protein</fullName>
    </recommendedName>
</protein>
<comment type="caution">
    <text evidence="2">The sequence shown here is derived from an EMBL/GenBank/DDBJ whole genome shotgun (WGS) entry which is preliminary data.</text>
</comment>
<dbReference type="AlphaFoldDB" id="A0AAV9PD68"/>
<dbReference type="PANTHER" id="PTHR43781:SF1">
    <property type="entry name" value="SACCHAROPINE DEHYDROGENASE"/>
    <property type="match status" value="1"/>
</dbReference>
<sequence length="342" mass="35782">MADLMIYGATGYTGRLICEQAKKTGLRFTIAGRSEDKLRDLARTLEVPYEAFDLAATSPNGHLASLIVLLNCAGPFSRTASVLMDACIRCKVHYLDVSAELDSYLLARERGELAEKAGIMLVPGCGGSVAMLGGLVAHATRTSMNPASIDIALHVSGPMSRGSAVSAAESVTAGCLKLDGAALVPQDATKNAWFDFGDGRGLVSCFPATLPDLITLHKQTGAGNIHTFVNASADAFPTGDVALLPDGPDSAQRAASPYHAAVRVVDKDGSSRQARLHMVNGYTFTAIAAVEAARRILSGEASAGWQTPVGLFGNDYIHAVPGSYIRHEEGSQGAMNASCREG</sequence>
<gene>
    <name evidence="2" type="ORF">LTR77_005660</name>
</gene>
<dbReference type="InterPro" id="IPR036291">
    <property type="entry name" value="NAD(P)-bd_dom_sf"/>
</dbReference>
<dbReference type="Gene3D" id="3.40.50.720">
    <property type="entry name" value="NAD(P)-binding Rossmann-like Domain"/>
    <property type="match status" value="1"/>
</dbReference>
<proteinExistence type="predicted"/>
<evidence type="ECO:0000313" key="3">
    <source>
        <dbReference type="Proteomes" id="UP001337655"/>
    </source>
</evidence>
<dbReference type="RefSeq" id="XP_064659028.1">
    <property type="nucleotide sequence ID" value="XM_064802903.1"/>
</dbReference>
<name>A0AAV9PD68_9PEZI</name>
<keyword evidence="3" id="KW-1185">Reference proteome</keyword>
<evidence type="ECO:0000313" key="2">
    <source>
        <dbReference type="EMBL" id="KAK5169682.1"/>
    </source>
</evidence>
<reference evidence="2 3" key="1">
    <citation type="submission" date="2023-08" db="EMBL/GenBank/DDBJ databases">
        <title>Black Yeasts Isolated from many extreme environments.</title>
        <authorList>
            <person name="Coleine C."/>
            <person name="Stajich J.E."/>
            <person name="Selbmann L."/>
        </authorList>
    </citation>
    <scope>NUCLEOTIDE SEQUENCE [LARGE SCALE GENOMIC DNA]</scope>
    <source>
        <strain evidence="2 3">CCFEE 5935</strain>
    </source>
</reference>
<evidence type="ECO:0000259" key="1">
    <source>
        <dbReference type="Pfam" id="PF03435"/>
    </source>
</evidence>
<dbReference type="Proteomes" id="UP001337655">
    <property type="component" value="Unassembled WGS sequence"/>
</dbReference>
<dbReference type="EMBL" id="JAVRRT010000008">
    <property type="protein sequence ID" value="KAK5169682.1"/>
    <property type="molecule type" value="Genomic_DNA"/>
</dbReference>
<dbReference type="PANTHER" id="PTHR43781">
    <property type="entry name" value="SACCHAROPINE DEHYDROGENASE"/>
    <property type="match status" value="1"/>
</dbReference>
<dbReference type="SUPFAM" id="SSF51735">
    <property type="entry name" value="NAD(P)-binding Rossmann-fold domains"/>
    <property type="match status" value="1"/>
</dbReference>
<feature type="domain" description="Saccharopine dehydrogenase NADP binding" evidence="1">
    <location>
        <begin position="5"/>
        <end position="118"/>
    </location>
</feature>
<dbReference type="GeneID" id="89927001"/>
<accession>A0AAV9PD68</accession>